<feature type="binding site" evidence="9">
    <location>
        <position position="124"/>
    </location>
    <ligand>
        <name>1-deoxy-D-xylulose 5-phosphate</name>
        <dbReference type="ChEBI" id="CHEBI:57792"/>
    </ligand>
</feature>
<dbReference type="NCBIfam" id="NF009114">
    <property type="entry name" value="PRK12464.1"/>
    <property type="match status" value="1"/>
</dbReference>
<feature type="binding site" evidence="9">
    <location>
        <position position="198"/>
    </location>
    <ligand>
        <name>1-deoxy-D-xylulose 5-phosphate</name>
        <dbReference type="ChEBI" id="CHEBI:57792"/>
    </ligand>
</feature>
<dbReference type="SUPFAM" id="SSF69055">
    <property type="entry name" value="1-deoxy-D-xylulose-5-phosphate reductoisomerase, C-terminal domain"/>
    <property type="match status" value="1"/>
</dbReference>
<feature type="binding site" evidence="9">
    <location>
        <position position="12"/>
    </location>
    <ligand>
        <name>NADPH</name>
        <dbReference type="ChEBI" id="CHEBI:57783"/>
    </ligand>
</feature>
<feature type="binding site" evidence="9">
    <location>
        <position position="204"/>
    </location>
    <ligand>
        <name>NADPH</name>
        <dbReference type="ChEBI" id="CHEBI:57783"/>
    </ligand>
</feature>
<dbReference type="UniPathway" id="UPA00056">
    <property type="reaction ID" value="UER00092"/>
</dbReference>
<dbReference type="GO" id="GO:0030604">
    <property type="term" value="F:1-deoxy-D-xylulose-5-phosphate reductoisomerase activity"/>
    <property type="evidence" value="ECO:0007669"/>
    <property type="project" value="UniProtKB-UniRule"/>
</dbReference>
<comment type="pathway">
    <text evidence="1 9">Isoprenoid biosynthesis; isopentenyl diphosphate biosynthesis via DXP pathway; isopentenyl diphosphate from 1-deoxy-D-xylulose 5-phosphate: step 1/6.</text>
</comment>
<name>F2NE83_DESAR</name>
<dbReference type="Pfam" id="PF13288">
    <property type="entry name" value="DXPR_C"/>
    <property type="match status" value="1"/>
</dbReference>
<dbReference type="InterPro" id="IPR013512">
    <property type="entry name" value="DXP_reductoisomerase_N"/>
</dbReference>
<dbReference type="NCBIfam" id="TIGR00243">
    <property type="entry name" value="Dxr"/>
    <property type="match status" value="1"/>
</dbReference>
<feature type="binding site" evidence="9">
    <location>
        <position position="151"/>
    </location>
    <ligand>
        <name>1-deoxy-D-xylulose 5-phosphate</name>
        <dbReference type="ChEBI" id="CHEBI:57792"/>
    </ligand>
</feature>
<feature type="binding site" evidence="9">
    <location>
        <position position="123"/>
    </location>
    <ligand>
        <name>NADPH</name>
        <dbReference type="ChEBI" id="CHEBI:57783"/>
    </ligand>
</feature>
<keyword evidence="13" id="KW-0413">Isomerase</keyword>
<dbReference type="EMBL" id="CP002629">
    <property type="protein sequence ID" value="AEB10713.1"/>
    <property type="molecule type" value="Genomic_DNA"/>
</dbReference>
<dbReference type="EC" id="1.1.1.267" evidence="9"/>
<dbReference type="SUPFAM" id="SSF55347">
    <property type="entry name" value="Glyceraldehyde-3-phosphate dehydrogenase-like, C-terminal domain"/>
    <property type="match status" value="1"/>
</dbReference>
<evidence type="ECO:0000256" key="2">
    <source>
        <dbReference type="ARBA" id="ARBA00006825"/>
    </source>
</evidence>
<evidence type="ECO:0000256" key="6">
    <source>
        <dbReference type="ARBA" id="ARBA00023211"/>
    </source>
</evidence>
<gene>
    <name evidence="9" type="primary">dxr</name>
    <name evidence="13" type="ordered locus">Desac_2913</name>
</gene>
<reference evidence="13 14" key="1">
    <citation type="journal article" date="2011" name="Stand. Genomic Sci.">
        <title>Complete genome sequence of the acetate-degrading sulfate reducer Desulfobacca acetoxidans type strain (ASRB2).</title>
        <authorList>
            <person name="Goker M."/>
            <person name="Teshima H."/>
            <person name="Lapidus A."/>
            <person name="Nolan M."/>
            <person name="Lucas S."/>
            <person name="Hammon N."/>
            <person name="Deshpande S."/>
            <person name="Cheng J.F."/>
            <person name="Tapia R."/>
            <person name="Han C."/>
            <person name="Goodwin L."/>
            <person name="Pitluck S."/>
            <person name="Huntemann M."/>
            <person name="Liolios K."/>
            <person name="Ivanova N."/>
            <person name="Pagani I."/>
            <person name="Mavromatis K."/>
            <person name="Ovchinikova G."/>
            <person name="Pati A."/>
            <person name="Chen A."/>
            <person name="Palaniappan K."/>
            <person name="Land M."/>
            <person name="Hauser L."/>
            <person name="Brambilla E.M."/>
            <person name="Rohde M."/>
            <person name="Spring S."/>
            <person name="Detter J.C."/>
            <person name="Woyke T."/>
            <person name="Bristow J."/>
            <person name="Eisen J.A."/>
            <person name="Markowitz V."/>
            <person name="Hugenholtz P."/>
            <person name="Kyrpides N.C."/>
            <person name="Klenk H.P."/>
        </authorList>
    </citation>
    <scope>NUCLEOTIDE SEQUENCE [LARGE SCALE GENOMIC DNA]</scope>
    <source>
        <strain evidence="14">ATCC 700848 / DSM 11109 / ASRB2</strain>
    </source>
</reference>
<reference evidence="14" key="2">
    <citation type="submission" date="2011-03" db="EMBL/GenBank/DDBJ databases">
        <title>The complete genome of Desulfobacca acetoxidans DSM 11109.</title>
        <authorList>
            <consortium name="US DOE Joint Genome Institute (JGI-PGF)"/>
            <person name="Lucas S."/>
            <person name="Copeland A."/>
            <person name="Lapidus A."/>
            <person name="Bruce D."/>
            <person name="Goodwin L."/>
            <person name="Pitluck S."/>
            <person name="Peters L."/>
            <person name="Kyrpides N."/>
            <person name="Mavromatis K."/>
            <person name="Ivanova N."/>
            <person name="Ovchinnikova G."/>
            <person name="Teshima H."/>
            <person name="Detter J.C."/>
            <person name="Han C."/>
            <person name="Land M."/>
            <person name="Hauser L."/>
            <person name="Markowitz V."/>
            <person name="Cheng J.-F."/>
            <person name="Hugenholtz P."/>
            <person name="Woyke T."/>
            <person name="Wu D."/>
            <person name="Spring S."/>
            <person name="Schueler E."/>
            <person name="Brambilla E."/>
            <person name="Klenk H.-P."/>
            <person name="Eisen J.A."/>
        </authorList>
    </citation>
    <scope>NUCLEOTIDE SEQUENCE [LARGE SCALE GENOMIC DNA]</scope>
    <source>
        <strain evidence="14">ATCC 700848 / DSM 11109 / ASRB2</strain>
    </source>
</reference>
<dbReference type="Gene3D" id="1.10.1740.10">
    <property type="match status" value="1"/>
</dbReference>
<feature type="binding site" evidence="9">
    <location>
        <position position="10"/>
    </location>
    <ligand>
        <name>NADPH</name>
        <dbReference type="ChEBI" id="CHEBI:57783"/>
    </ligand>
</feature>
<dbReference type="PANTHER" id="PTHR30525:SF0">
    <property type="entry name" value="1-DEOXY-D-XYLULOSE 5-PHOSPHATE REDUCTOISOMERASE, CHLOROPLASTIC"/>
    <property type="match status" value="1"/>
</dbReference>
<evidence type="ECO:0000256" key="1">
    <source>
        <dbReference type="ARBA" id="ARBA00005094"/>
    </source>
</evidence>
<dbReference type="SUPFAM" id="SSF51735">
    <property type="entry name" value="NAD(P)-binding Rossmann-fold domains"/>
    <property type="match status" value="1"/>
</dbReference>
<keyword evidence="3 9" id="KW-0479">Metal-binding</keyword>
<evidence type="ECO:0000256" key="7">
    <source>
        <dbReference type="ARBA" id="ARBA00023229"/>
    </source>
</evidence>
<dbReference type="Gene3D" id="3.40.50.720">
    <property type="entry name" value="NAD(P)-binding Rossmann-like Domain"/>
    <property type="match status" value="1"/>
</dbReference>
<keyword evidence="9" id="KW-0460">Magnesium</keyword>
<dbReference type="RefSeq" id="WP_013707822.1">
    <property type="nucleotide sequence ID" value="NC_015388.1"/>
</dbReference>
<dbReference type="InterPro" id="IPR026877">
    <property type="entry name" value="DXPR_C"/>
</dbReference>
<dbReference type="InterPro" id="IPR036169">
    <property type="entry name" value="DXPR_C_sf"/>
</dbReference>
<dbReference type="STRING" id="880072.Desac_2913"/>
<organism evidence="13 14">
    <name type="scientific">Desulfobacca acetoxidans (strain ATCC 700848 / DSM 11109 / ASRB2)</name>
    <dbReference type="NCBI Taxonomy" id="880072"/>
    <lineage>
        <taxon>Bacteria</taxon>
        <taxon>Pseudomonadati</taxon>
        <taxon>Thermodesulfobacteriota</taxon>
        <taxon>Desulfobaccia</taxon>
        <taxon>Desulfobaccales</taxon>
        <taxon>Desulfobaccaceae</taxon>
        <taxon>Desulfobacca</taxon>
    </lineage>
</organism>
<dbReference type="FunFam" id="3.40.50.720:FF:000045">
    <property type="entry name" value="1-deoxy-D-xylulose 5-phosphate reductoisomerase"/>
    <property type="match status" value="1"/>
</dbReference>
<comment type="similarity">
    <text evidence="2 9">Belongs to the DXR family.</text>
</comment>
<dbReference type="GO" id="GO:0070402">
    <property type="term" value="F:NADPH binding"/>
    <property type="evidence" value="ECO:0007669"/>
    <property type="project" value="InterPro"/>
</dbReference>
<dbReference type="PIRSF" id="PIRSF006205">
    <property type="entry name" value="Dxp_reductismrs"/>
    <property type="match status" value="1"/>
</dbReference>
<dbReference type="HOGENOM" id="CLU_035714_4_0_7"/>
<dbReference type="GO" id="GO:0030145">
    <property type="term" value="F:manganese ion binding"/>
    <property type="evidence" value="ECO:0007669"/>
    <property type="project" value="TreeGrafter"/>
</dbReference>
<dbReference type="InterPro" id="IPR036291">
    <property type="entry name" value="NAD(P)-bd_dom_sf"/>
</dbReference>
<evidence type="ECO:0000256" key="5">
    <source>
        <dbReference type="ARBA" id="ARBA00023002"/>
    </source>
</evidence>
<comment type="catalytic activity">
    <reaction evidence="8">
        <text>2-C-methyl-D-erythritol 4-phosphate + NADP(+) = 1-deoxy-D-xylulose 5-phosphate + NADPH + H(+)</text>
        <dbReference type="Rhea" id="RHEA:13717"/>
        <dbReference type="ChEBI" id="CHEBI:15378"/>
        <dbReference type="ChEBI" id="CHEBI:57783"/>
        <dbReference type="ChEBI" id="CHEBI:57792"/>
        <dbReference type="ChEBI" id="CHEBI:58262"/>
        <dbReference type="ChEBI" id="CHEBI:58349"/>
        <dbReference type="EC" id="1.1.1.267"/>
    </reaction>
    <physiologicalReaction direction="right-to-left" evidence="8">
        <dbReference type="Rhea" id="RHEA:13719"/>
    </physiologicalReaction>
</comment>
<dbReference type="GO" id="GO:0051484">
    <property type="term" value="P:isopentenyl diphosphate biosynthetic process, methylerythritol 4-phosphate pathway involved in terpenoid biosynthetic process"/>
    <property type="evidence" value="ECO:0007669"/>
    <property type="project" value="UniProtKB-ARBA"/>
</dbReference>
<dbReference type="PANTHER" id="PTHR30525">
    <property type="entry name" value="1-DEOXY-D-XYLULOSE 5-PHOSPHATE REDUCTOISOMERASE"/>
    <property type="match status" value="1"/>
</dbReference>
<feature type="domain" description="1-deoxy-D-xylulose 5-phosphate reductoisomerase N-terminal" evidence="10">
    <location>
        <begin position="4"/>
        <end position="131"/>
    </location>
</feature>
<dbReference type="InterPro" id="IPR003821">
    <property type="entry name" value="DXP_reductoisomerase"/>
</dbReference>
<evidence type="ECO:0000256" key="4">
    <source>
        <dbReference type="ARBA" id="ARBA00022857"/>
    </source>
</evidence>
<dbReference type="KEGG" id="dao:Desac_2913"/>
<feature type="domain" description="1-deoxy-D-xylulose 5-phosphate reductoisomerase C-terminal" evidence="11">
    <location>
        <begin position="145"/>
        <end position="228"/>
    </location>
</feature>
<dbReference type="OrthoDB" id="9806546at2"/>
<feature type="binding site" evidence="9">
    <location>
        <position position="151"/>
    </location>
    <ligand>
        <name>Mn(2+)</name>
        <dbReference type="ChEBI" id="CHEBI:29035"/>
    </ligand>
</feature>
<comment type="cofactor">
    <cofactor evidence="9">
        <name>Mg(2+)</name>
        <dbReference type="ChEBI" id="CHEBI:18420"/>
    </cofactor>
    <cofactor evidence="9">
        <name>Mn(2+)</name>
        <dbReference type="ChEBI" id="CHEBI:29035"/>
    </cofactor>
</comment>
<keyword evidence="4 9" id="KW-0521">NADP</keyword>
<dbReference type="Pfam" id="PF08436">
    <property type="entry name" value="DXP_redisom_C"/>
    <property type="match status" value="1"/>
</dbReference>
<evidence type="ECO:0000313" key="14">
    <source>
        <dbReference type="Proteomes" id="UP000000483"/>
    </source>
</evidence>
<feature type="binding site" evidence="9">
    <location>
        <position position="216"/>
    </location>
    <ligand>
        <name>1-deoxy-D-xylulose 5-phosphate</name>
        <dbReference type="ChEBI" id="CHEBI:57792"/>
    </ligand>
</feature>
<feature type="binding site" evidence="9">
    <location>
        <position position="37"/>
    </location>
    <ligand>
        <name>NADPH</name>
        <dbReference type="ChEBI" id="CHEBI:57783"/>
    </ligand>
</feature>
<evidence type="ECO:0000259" key="10">
    <source>
        <dbReference type="Pfam" id="PF02670"/>
    </source>
</evidence>
<evidence type="ECO:0000313" key="13">
    <source>
        <dbReference type="EMBL" id="AEB10713.1"/>
    </source>
</evidence>
<feature type="binding site" evidence="9">
    <location>
        <position position="13"/>
    </location>
    <ligand>
        <name>NADPH</name>
        <dbReference type="ChEBI" id="CHEBI:57783"/>
    </ligand>
</feature>
<dbReference type="Pfam" id="PF02670">
    <property type="entry name" value="DXP_reductoisom"/>
    <property type="match status" value="1"/>
</dbReference>
<feature type="binding site" evidence="9">
    <location>
        <position position="150"/>
    </location>
    <ligand>
        <name>1-deoxy-D-xylulose 5-phosphate</name>
        <dbReference type="ChEBI" id="CHEBI:57792"/>
    </ligand>
</feature>
<keyword evidence="7 9" id="KW-0414">Isoprene biosynthesis</keyword>
<dbReference type="InterPro" id="IPR013644">
    <property type="entry name" value="DXP_reductoisomerase_C"/>
</dbReference>
<feature type="binding site" evidence="9">
    <location>
        <position position="175"/>
    </location>
    <ligand>
        <name>1-deoxy-D-xylulose 5-phosphate</name>
        <dbReference type="ChEBI" id="CHEBI:57792"/>
    </ligand>
</feature>
<evidence type="ECO:0000256" key="9">
    <source>
        <dbReference type="HAMAP-Rule" id="MF_00183"/>
    </source>
</evidence>
<dbReference type="HAMAP" id="MF_00183">
    <property type="entry name" value="DXP_reductoisom"/>
    <property type="match status" value="1"/>
</dbReference>
<dbReference type="GO" id="GO:0016853">
    <property type="term" value="F:isomerase activity"/>
    <property type="evidence" value="ECO:0007669"/>
    <property type="project" value="UniProtKB-KW"/>
</dbReference>
<evidence type="ECO:0000256" key="3">
    <source>
        <dbReference type="ARBA" id="ARBA00022723"/>
    </source>
</evidence>
<feature type="binding site" evidence="9">
    <location>
        <position position="36"/>
    </location>
    <ligand>
        <name>NADPH</name>
        <dbReference type="ChEBI" id="CHEBI:57783"/>
    </ligand>
</feature>
<feature type="binding site" evidence="9">
    <location>
        <position position="11"/>
    </location>
    <ligand>
        <name>NADPH</name>
        <dbReference type="ChEBI" id="CHEBI:57783"/>
    </ligand>
</feature>
<sequence>MKKLAVLGSTGSIGRNVLDVVRQFPDKFRIVGLAAGRNLPQLAEQVRLFQPALVSVASRELARELSLLLSSANNVRIVAGPEGVQEVAAGTQADLVVSAMVGAVGLEPTLAAISQGIGVALANKETLVTAGPLVMEAARRRQVPIIPIDSEHSAIFQAIQGNQPQDIRRLWLTASGGPFRCKTKEELASVTFEEALRHPNWSMGPKITIDSATLMNKGLEVIEASVLFHLPAERIEVHVHPQSIIHSLVEYIDGSVIAQLGIPDMRVPISYALAYPERLPLDLPPLDLFQVGQLSFEPPDLERFPCLRLAFDALKAGGDMPAVLNAANEIAVAAFLRGAISFLDIPRIIFQVMTAHAVQPLTSLGQALAVDQWARQSAGQIILSKRE</sequence>
<dbReference type="eggNOG" id="COG0743">
    <property type="taxonomic scope" value="Bacteria"/>
</dbReference>
<feature type="binding site" evidence="9">
    <location>
        <position position="211"/>
    </location>
    <ligand>
        <name>1-deoxy-D-xylulose 5-phosphate</name>
        <dbReference type="ChEBI" id="CHEBI:57792"/>
    </ligand>
</feature>
<evidence type="ECO:0000256" key="8">
    <source>
        <dbReference type="ARBA" id="ARBA00048543"/>
    </source>
</evidence>
<dbReference type="AlphaFoldDB" id="F2NE83"/>
<evidence type="ECO:0000259" key="12">
    <source>
        <dbReference type="Pfam" id="PF13288"/>
    </source>
</evidence>
<feature type="domain" description="DXP reductoisomerase C-terminal" evidence="12">
    <location>
        <begin position="260"/>
        <end position="376"/>
    </location>
</feature>
<dbReference type="Proteomes" id="UP000000483">
    <property type="component" value="Chromosome"/>
</dbReference>
<feature type="binding site" evidence="9">
    <location>
        <position position="125"/>
    </location>
    <ligand>
        <name>NADPH</name>
        <dbReference type="ChEBI" id="CHEBI:57783"/>
    </ligand>
</feature>
<keyword evidence="6 9" id="KW-0464">Manganese</keyword>
<proteinExistence type="inferred from homology"/>
<feature type="binding site" evidence="9">
    <location>
        <position position="38"/>
    </location>
    <ligand>
        <name>NADPH</name>
        <dbReference type="ChEBI" id="CHEBI:57783"/>
    </ligand>
</feature>
<evidence type="ECO:0000259" key="11">
    <source>
        <dbReference type="Pfam" id="PF08436"/>
    </source>
</evidence>
<protein>
    <recommendedName>
        <fullName evidence="9">1-deoxy-D-xylulose 5-phosphate reductoisomerase</fullName>
        <shortName evidence="9">DXP reductoisomerase</shortName>
        <ecNumber evidence="9">1.1.1.267</ecNumber>
    </recommendedName>
    <alternativeName>
        <fullName evidence="9">1-deoxyxylulose-5-phosphate reductoisomerase</fullName>
    </alternativeName>
    <alternativeName>
        <fullName evidence="9">2-C-methyl-D-erythritol 4-phosphate synthase</fullName>
    </alternativeName>
</protein>
<feature type="binding site" evidence="9">
    <location>
        <position position="220"/>
    </location>
    <ligand>
        <name>1-deoxy-D-xylulose 5-phosphate</name>
        <dbReference type="ChEBI" id="CHEBI:57792"/>
    </ligand>
</feature>
<feature type="binding site" evidence="9">
    <location>
        <position position="217"/>
    </location>
    <ligand>
        <name>1-deoxy-D-xylulose 5-phosphate</name>
        <dbReference type="ChEBI" id="CHEBI:57792"/>
    </ligand>
</feature>
<feature type="binding site" evidence="9">
    <location>
        <position position="220"/>
    </location>
    <ligand>
        <name>Mn(2+)</name>
        <dbReference type="ChEBI" id="CHEBI:29035"/>
    </ligand>
</feature>
<keyword evidence="5 9" id="KW-0560">Oxidoreductase</keyword>
<feature type="binding site" evidence="9">
    <location>
        <position position="149"/>
    </location>
    <ligand>
        <name>Mn(2+)</name>
        <dbReference type="ChEBI" id="CHEBI:29035"/>
    </ligand>
</feature>
<comment type="function">
    <text evidence="9">Catalyzes the NADPH-dependent rearrangement and reduction of 1-deoxy-D-xylulose-5-phosphate (DXP) to 2-C-methyl-D-erythritol 4-phosphate (MEP).</text>
</comment>
<accession>F2NE83</accession>
<keyword evidence="14" id="KW-1185">Reference proteome</keyword>